<keyword evidence="1" id="KW-0812">Transmembrane</keyword>
<dbReference type="EMBL" id="JAPDIA010000007">
    <property type="protein sequence ID" value="MDG0811680.1"/>
    <property type="molecule type" value="Genomic_DNA"/>
</dbReference>
<accession>A0A9X4KV59</accession>
<keyword evidence="1" id="KW-0472">Membrane</keyword>
<keyword evidence="3" id="KW-1185">Reference proteome</keyword>
<organism evidence="2 3">
    <name type="scientific">Cohnella rhizosphaerae</name>
    <dbReference type="NCBI Taxonomy" id="1457232"/>
    <lineage>
        <taxon>Bacteria</taxon>
        <taxon>Bacillati</taxon>
        <taxon>Bacillota</taxon>
        <taxon>Bacilli</taxon>
        <taxon>Bacillales</taxon>
        <taxon>Paenibacillaceae</taxon>
        <taxon>Cohnella</taxon>
    </lineage>
</organism>
<dbReference type="Proteomes" id="UP001153404">
    <property type="component" value="Unassembled WGS sequence"/>
</dbReference>
<evidence type="ECO:0000256" key="1">
    <source>
        <dbReference type="SAM" id="Phobius"/>
    </source>
</evidence>
<keyword evidence="1" id="KW-1133">Transmembrane helix</keyword>
<name>A0A9X4KV59_9BACL</name>
<evidence type="ECO:0000313" key="3">
    <source>
        <dbReference type="Proteomes" id="UP001153404"/>
    </source>
</evidence>
<evidence type="ECO:0000313" key="2">
    <source>
        <dbReference type="EMBL" id="MDG0811680.1"/>
    </source>
</evidence>
<sequence length="70" mass="7967">MKAAWLIMAGIAAFQLYRLRTQDKRVRLMALTAWLLSIGYAGTASFAEWLPLPIWIIQVLFGWADALLRS</sequence>
<feature type="transmembrane region" description="Helical" evidence="1">
    <location>
        <begin position="28"/>
        <end position="46"/>
    </location>
</feature>
<dbReference type="AlphaFoldDB" id="A0A9X4KV59"/>
<proteinExistence type="predicted"/>
<protein>
    <submittedName>
        <fullName evidence="2">Uncharacterized protein</fullName>
    </submittedName>
</protein>
<reference evidence="2" key="1">
    <citation type="submission" date="2022-10" db="EMBL/GenBank/DDBJ databases">
        <title>Comparative genomic analysis of Cohnella hashimotonis sp. nov., isolated from the International Space Station.</title>
        <authorList>
            <person name="Simpson A."/>
            <person name="Venkateswaran K."/>
        </authorList>
    </citation>
    <scope>NUCLEOTIDE SEQUENCE</scope>
    <source>
        <strain evidence="2">DSM 28161</strain>
    </source>
</reference>
<dbReference type="RefSeq" id="WP_277534456.1">
    <property type="nucleotide sequence ID" value="NZ_JAPDIA010000007.1"/>
</dbReference>
<comment type="caution">
    <text evidence="2">The sequence shown here is derived from an EMBL/GenBank/DDBJ whole genome shotgun (WGS) entry which is preliminary data.</text>
</comment>
<gene>
    <name evidence="2" type="ORF">OMP40_21640</name>
</gene>